<name>A0AAI9ZE57_9PEZI</name>
<evidence type="ECO:0008006" key="6">
    <source>
        <dbReference type="Google" id="ProtNLM"/>
    </source>
</evidence>
<dbReference type="PANTHER" id="PTHR46411:SF3">
    <property type="entry name" value="AAA+ ATPASE DOMAIN-CONTAINING PROTEIN"/>
    <property type="match status" value="1"/>
</dbReference>
<feature type="compositionally biased region" description="Polar residues" evidence="1">
    <location>
        <begin position="23"/>
        <end position="33"/>
    </location>
</feature>
<organism evidence="4 5">
    <name type="scientific">Colletotrichum phormii</name>
    <dbReference type="NCBI Taxonomy" id="359342"/>
    <lineage>
        <taxon>Eukaryota</taxon>
        <taxon>Fungi</taxon>
        <taxon>Dikarya</taxon>
        <taxon>Ascomycota</taxon>
        <taxon>Pezizomycotina</taxon>
        <taxon>Sordariomycetes</taxon>
        <taxon>Hypocreomycetidae</taxon>
        <taxon>Glomerellales</taxon>
        <taxon>Glomerellaceae</taxon>
        <taxon>Colletotrichum</taxon>
        <taxon>Colletotrichum acutatum species complex</taxon>
    </lineage>
</organism>
<evidence type="ECO:0000259" key="2">
    <source>
        <dbReference type="Pfam" id="PF00004"/>
    </source>
</evidence>
<gene>
    <name evidence="4" type="ORF">BDP81DRAFT_454903</name>
</gene>
<dbReference type="InterPro" id="IPR003959">
    <property type="entry name" value="ATPase_AAA_core"/>
</dbReference>
<evidence type="ECO:0000256" key="1">
    <source>
        <dbReference type="SAM" id="MobiDB-lite"/>
    </source>
</evidence>
<dbReference type="GO" id="GO:0005524">
    <property type="term" value="F:ATP binding"/>
    <property type="evidence" value="ECO:0007669"/>
    <property type="project" value="InterPro"/>
</dbReference>
<evidence type="ECO:0000313" key="4">
    <source>
        <dbReference type="EMBL" id="KAK1622880.1"/>
    </source>
</evidence>
<sequence length="736" mass="84165">MTVESSEAQGNETPGLRDRVPATSEQQEPTSSYEDSDLRIYTTQQTDIKEFKHVSAGSTHFCDDQHLENAEDDETRGNYDDYRESSEPSEQPDGLDFVDAVDIDDGSGVDSELHVYDSRYDTRGEEILLRVGIKQEFENPKERSHNAALVLTRFYSTSKVLQPWRTSLEVRSPYLIKALREVVKVYPGVSFSATSKVVLTPDSSRCLFHHHAELEKYASSSNDKTLQSHMTLCLQYVNRSFRNEISRYNATVGDKSPNPGIDFKNLWMAYKPGELLYQKVRGIENLVTLQSMEIMCAGEDYEHWWLVTKTIETDGSMVGYVYKGTAVFKYEGFAPFTTLSIFPLRFHREEEAIKRRMLKRGTKYISLIGIHHCQYDGKARLSRRGAPTTIDYHLTTAAVRQRIIVDFEECYQNLEGRALDFSEDEEDIIGPASPDLKVDDAVLLICSHEVPAFTLINKQWGWFNVEDIQPVTFNDEGFENLVLPSNKKQLISSIIMSRNLEGFSTDDFVEEVMADRARRPLITSNSGQFIGPPAAVELSLARLLHCATRWQALVLLDEADVFMQARNLQDLERNGIVSMLLRTLEYFEGTLFLTTNRVGTIDSAFMSRIHLALSYEPLSEAARRQLWDTWITRACRGQRPIWVREEFLTQLSRLDVSGRDIKNISLLAQGLAKTGQREMTSEDIWKGADAMTQFQEDFRASVTHQETGKRSDLKVPDTKAMPSKTWLKTLRQWWRS</sequence>
<feature type="region of interest" description="Disordered" evidence="1">
    <location>
        <begin position="62"/>
        <end position="94"/>
    </location>
</feature>
<dbReference type="InterPro" id="IPR027417">
    <property type="entry name" value="P-loop_NTPase"/>
</dbReference>
<proteinExistence type="predicted"/>
<comment type="caution">
    <text evidence="4">The sequence shown here is derived from an EMBL/GenBank/DDBJ whole genome shotgun (WGS) entry which is preliminary data.</text>
</comment>
<dbReference type="SUPFAM" id="SSF52540">
    <property type="entry name" value="P-loop containing nucleoside triphosphate hydrolases"/>
    <property type="match status" value="1"/>
</dbReference>
<dbReference type="Pfam" id="PF22942">
    <property type="entry name" value="DUF7025"/>
    <property type="match status" value="1"/>
</dbReference>
<dbReference type="InterPro" id="IPR054289">
    <property type="entry name" value="DUF7025"/>
</dbReference>
<dbReference type="RefSeq" id="XP_060438875.1">
    <property type="nucleotide sequence ID" value="XM_060593006.1"/>
</dbReference>
<evidence type="ECO:0000259" key="3">
    <source>
        <dbReference type="Pfam" id="PF22942"/>
    </source>
</evidence>
<evidence type="ECO:0000313" key="5">
    <source>
        <dbReference type="Proteomes" id="UP001243989"/>
    </source>
</evidence>
<feature type="domain" description="ATPase AAA-type core" evidence="2">
    <location>
        <begin position="518"/>
        <end position="610"/>
    </location>
</feature>
<dbReference type="PANTHER" id="PTHR46411">
    <property type="entry name" value="FAMILY ATPASE, PUTATIVE-RELATED"/>
    <property type="match status" value="1"/>
</dbReference>
<feature type="compositionally biased region" description="Basic and acidic residues" evidence="1">
    <location>
        <begin position="62"/>
        <end position="86"/>
    </location>
</feature>
<dbReference type="GO" id="GO:0016887">
    <property type="term" value="F:ATP hydrolysis activity"/>
    <property type="evidence" value="ECO:0007669"/>
    <property type="project" value="InterPro"/>
</dbReference>
<reference evidence="4" key="1">
    <citation type="submission" date="2021-06" db="EMBL/GenBank/DDBJ databases">
        <title>Comparative genomics, transcriptomics and evolutionary studies reveal genomic signatures of adaptation to plant cell wall in hemibiotrophic fungi.</title>
        <authorList>
            <consortium name="DOE Joint Genome Institute"/>
            <person name="Baroncelli R."/>
            <person name="Diaz J.F."/>
            <person name="Benocci T."/>
            <person name="Peng M."/>
            <person name="Battaglia E."/>
            <person name="Haridas S."/>
            <person name="Andreopoulos W."/>
            <person name="Labutti K."/>
            <person name="Pangilinan J."/>
            <person name="Floch G.L."/>
            <person name="Makela M.R."/>
            <person name="Henrissat B."/>
            <person name="Grigoriev I.V."/>
            <person name="Crouch J.A."/>
            <person name="De Vries R.P."/>
            <person name="Sukno S.A."/>
            <person name="Thon M.R."/>
        </authorList>
    </citation>
    <scope>NUCLEOTIDE SEQUENCE</scope>
    <source>
        <strain evidence="4">CBS 102054</strain>
    </source>
</reference>
<dbReference type="Proteomes" id="UP001243989">
    <property type="component" value="Unassembled WGS sequence"/>
</dbReference>
<feature type="compositionally biased region" description="Polar residues" evidence="1">
    <location>
        <begin position="1"/>
        <end position="12"/>
    </location>
</feature>
<dbReference type="EMBL" id="JAHMHQ010000032">
    <property type="protein sequence ID" value="KAK1622880.1"/>
    <property type="molecule type" value="Genomic_DNA"/>
</dbReference>
<dbReference type="GeneID" id="85477868"/>
<protein>
    <recommendedName>
        <fullName evidence="6">ATPase AAA-type core domain-containing protein</fullName>
    </recommendedName>
</protein>
<feature type="region of interest" description="Disordered" evidence="1">
    <location>
        <begin position="1"/>
        <end position="41"/>
    </location>
</feature>
<accession>A0AAI9ZE57</accession>
<dbReference type="Pfam" id="PF00004">
    <property type="entry name" value="AAA"/>
    <property type="match status" value="1"/>
</dbReference>
<feature type="domain" description="DUF7025" evidence="3">
    <location>
        <begin position="256"/>
        <end position="348"/>
    </location>
</feature>
<dbReference type="AlphaFoldDB" id="A0AAI9ZE57"/>
<dbReference type="Gene3D" id="3.40.50.300">
    <property type="entry name" value="P-loop containing nucleotide triphosphate hydrolases"/>
    <property type="match status" value="1"/>
</dbReference>
<keyword evidence="5" id="KW-1185">Reference proteome</keyword>